<dbReference type="InterPro" id="IPR003599">
    <property type="entry name" value="Ig_sub"/>
</dbReference>
<feature type="domain" description="Ig-like" evidence="5">
    <location>
        <begin position="23"/>
        <end position="118"/>
    </location>
</feature>
<reference evidence="6" key="2">
    <citation type="submission" date="2025-08" db="UniProtKB">
        <authorList>
            <consortium name="Ensembl"/>
        </authorList>
    </citation>
    <scope>IDENTIFICATION</scope>
</reference>
<feature type="domain" description="Ig-like" evidence="5">
    <location>
        <begin position="216"/>
        <end position="277"/>
    </location>
</feature>
<dbReference type="Proteomes" id="UP000008672">
    <property type="component" value="Unassembled WGS sequence"/>
</dbReference>
<dbReference type="InterPro" id="IPR013098">
    <property type="entry name" value="Ig_I-set"/>
</dbReference>
<evidence type="ECO:0000313" key="6">
    <source>
        <dbReference type="Ensembl" id="ENSLACP00000015378.1"/>
    </source>
</evidence>
<dbReference type="EMBL" id="AFYH01032038">
    <property type="status" value="NOT_ANNOTATED_CDS"/>
    <property type="molecule type" value="Genomic_DNA"/>
</dbReference>
<dbReference type="STRING" id="7897.ENSLACP00000015378"/>
<dbReference type="PROSITE" id="PS50835">
    <property type="entry name" value="IG_LIKE"/>
    <property type="match status" value="3"/>
</dbReference>
<keyword evidence="7" id="KW-1185">Reference proteome</keyword>
<dbReference type="SMART" id="SM00408">
    <property type="entry name" value="IGc2"/>
    <property type="match status" value="2"/>
</dbReference>
<dbReference type="OMA" id="LHCNSIH"/>
<dbReference type="EMBL" id="AFYH01032035">
    <property type="status" value="NOT_ANNOTATED_CDS"/>
    <property type="molecule type" value="Genomic_DNA"/>
</dbReference>
<dbReference type="InterPro" id="IPR051170">
    <property type="entry name" value="Neural/epithelial_adhesion"/>
</dbReference>
<keyword evidence="3" id="KW-1015">Disulfide bond</keyword>
<evidence type="ECO:0000313" key="7">
    <source>
        <dbReference type="Proteomes" id="UP000008672"/>
    </source>
</evidence>
<dbReference type="Pfam" id="PF07679">
    <property type="entry name" value="I-set"/>
    <property type="match status" value="2"/>
</dbReference>
<organism evidence="6 7">
    <name type="scientific">Latimeria chalumnae</name>
    <name type="common">Coelacanth</name>
    <dbReference type="NCBI Taxonomy" id="7897"/>
    <lineage>
        <taxon>Eukaryota</taxon>
        <taxon>Metazoa</taxon>
        <taxon>Chordata</taxon>
        <taxon>Craniata</taxon>
        <taxon>Vertebrata</taxon>
        <taxon>Euteleostomi</taxon>
        <taxon>Coelacanthiformes</taxon>
        <taxon>Coelacanthidae</taxon>
        <taxon>Latimeria</taxon>
    </lineage>
</organism>
<dbReference type="SUPFAM" id="SSF48726">
    <property type="entry name" value="Immunoglobulin"/>
    <property type="match status" value="3"/>
</dbReference>
<name>H3B0F7_LATCH</name>
<evidence type="ECO:0000256" key="1">
    <source>
        <dbReference type="ARBA" id="ARBA00022729"/>
    </source>
</evidence>
<dbReference type="FunFam" id="2.60.40.10:FF:000840">
    <property type="entry name" value="Roundabout guidance receptor 4"/>
    <property type="match status" value="1"/>
</dbReference>
<proteinExistence type="predicted"/>
<dbReference type="InterPro" id="IPR036179">
    <property type="entry name" value="Ig-like_dom_sf"/>
</dbReference>
<dbReference type="SMART" id="SM00409">
    <property type="entry name" value="IG"/>
    <property type="match status" value="2"/>
</dbReference>
<dbReference type="GeneTree" id="ENSGT00940000155457"/>
<keyword evidence="2" id="KW-0677">Repeat</keyword>
<sequence>HFVCCGEVCVVISSKFRSDEFPPRIIDQPVDLIVPRERPATLNCRAEGNPEPAIQWFRNGEYVETNKDDIYSQRTLLPDGSLFFLRLNQRKGKSDEGVYTCVARNHLGTAISRNASLYIRALQEEFRRHPSDVVVTVGEQVVLECSPPRGHPEPVVTWKKDGTLMHRKDQSYVMHNGKLTIAHAQKTDSGVYVCIATNEAGQRESRAAQISVLEKPVFTRRPSDAAVKSGSTVLFSCETRGDPIPAVHWYKEEGQLPAGRQDVEDENQIFLKKILNG</sequence>
<keyword evidence="4" id="KW-0393">Immunoglobulin domain</keyword>
<dbReference type="HOGENOM" id="CLU_018612_0_1_1"/>
<reference evidence="6" key="3">
    <citation type="submission" date="2025-09" db="UniProtKB">
        <authorList>
            <consortium name="Ensembl"/>
        </authorList>
    </citation>
    <scope>IDENTIFICATION</scope>
</reference>
<dbReference type="FunFam" id="2.60.40.10:FF:002530">
    <property type="entry name" value="CBN-SAX-3 protein"/>
    <property type="match status" value="1"/>
</dbReference>
<accession>H3B0F7</accession>
<dbReference type="InParanoid" id="H3B0F7"/>
<evidence type="ECO:0000256" key="4">
    <source>
        <dbReference type="ARBA" id="ARBA00023319"/>
    </source>
</evidence>
<reference evidence="7" key="1">
    <citation type="submission" date="2011-08" db="EMBL/GenBank/DDBJ databases">
        <title>The draft genome of Latimeria chalumnae.</title>
        <authorList>
            <person name="Di Palma F."/>
            <person name="Alfoldi J."/>
            <person name="Johnson J."/>
            <person name="Berlin A."/>
            <person name="Gnerre S."/>
            <person name="Jaffe D."/>
            <person name="MacCallum I."/>
            <person name="Young S."/>
            <person name="Walker B.J."/>
            <person name="Lander E."/>
            <person name="Lindblad-Toh K."/>
        </authorList>
    </citation>
    <scope>NUCLEOTIDE SEQUENCE [LARGE SCALE GENOMIC DNA]</scope>
    <source>
        <strain evidence="7">Wild caught</strain>
    </source>
</reference>
<feature type="domain" description="Ig-like" evidence="5">
    <location>
        <begin position="124"/>
        <end position="211"/>
    </location>
</feature>
<dbReference type="AlphaFoldDB" id="H3B0F7"/>
<dbReference type="EMBL" id="AFYH01032036">
    <property type="status" value="NOT_ANNOTATED_CDS"/>
    <property type="molecule type" value="Genomic_DNA"/>
</dbReference>
<dbReference type="InterPro" id="IPR007110">
    <property type="entry name" value="Ig-like_dom"/>
</dbReference>
<dbReference type="Pfam" id="PF13927">
    <property type="entry name" value="Ig_3"/>
    <property type="match status" value="1"/>
</dbReference>
<evidence type="ECO:0000256" key="2">
    <source>
        <dbReference type="ARBA" id="ARBA00022737"/>
    </source>
</evidence>
<dbReference type="PANTHER" id="PTHR12231:SF246">
    <property type="entry name" value="ROUNDABOUT 1, ISOFORM A-RELATED"/>
    <property type="match status" value="1"/>
</dbReference>
<protein>
    <recommendedName>
        <fullName evidence="5">Ig-like domain-containing protein</fullName>
    </recommendedName>
</protein>
<dbReference type="Ensembl" id="ENSLACT00000015484.1">
    <property type="protein sequence ID" value="ENSLACP00000015378.1"/>
    <property type="gene ID" value="ENSLACG00000013539.1"/>
</dbReference>
<dbReference type="InterPro" id="IPR003598">
    <property type="entry name" value="Ig_sub2"/>
</dbReference>
<dbReference type="EMBL" id="AFYH01032037">
    <property type="status" value="NOT_ANNOTATED_CDS"/>
    <property type="molecule type" value="Genomic_DNA"/>
</dbReference>
<evidence type="ECO:0000256" key="3">
    <source>
        <dbReference type="ARBA" id="ARBA00023157"/>
    </source>
</evidence>
<dbReference type="Gene3D" id="2.60.40.10">
    <property type="entry name" value="Immunoglobulins"/>
    <property type="match status" value="3"/>
</dbReference>
<dbReference type="eggNOG" id="KOG4222">
    <property type="taxonomic scope" value="Eukaryota"/>
</dbReference>
<evidence type="ECO:0000259" key="5">
    <source>
        <dbReference type="PROSITE" id="PS50835"/>
    </source>
</evidence>
<keyword evidence="1" id="KW-0732">Signal</keyword>
<dbReference type="PANTHER" id="PTHR12231">
    <property type="entry name" value="CTX-RELATED TYPE I TRANSMEMBRANE PROTEIN"/>
    <property type="match status" value="1"/>
</dbReference>
<dbReference type="InterPro" id="IPR013783">
    <property type="entry name" value="Ig-like_fold"/>
</dbReference>